<accession>L8GXG7</accession>
<gene>
    <name evidence="2" type="ORF">ACA1_063860</name>
</gene>
<organism evidence="2 3">
    <name type="scientific">Acanthamoeba castellanii (strain ATCC 30010 / Neff)</name>
    <dbReference type="NCBI Taxonomy" id="1257118"/>
    <lineage>
        <taxon>Eukaryota</taxon>
        <taxon>Amoebozoa</taxon>
        <taxon>Discosea</taxon>
        <taxon>Longamoebia</taxon>
        <taxon>Centramoebida</taxon>
        <taxon>Acanthamoebidae</taxon>
        <taxon>Acanthamoeba</taxon>
    </lineage>
</organism>
<dbReference type="AlphaFoldDB" id="L8GXG7"/>
<dbReference type="RefSeq" id="XP_004339635.1">
    <property type="nucleotide sequence ID" value="XM_004339587.1"/>
</dbReference>
<evidence type="ECO:0000313" key="2">
    <source>
        <dbReference type="EMBL" id="ELR17622.1"/>
    </source>
</evidence>
<protein>
    <submittedName>
        <fullName evidence="2">Uncharacterized protein</fullName>
    </submittedName>
</protein>
<feature type="compositionally biased region" description="Low complexity" evidence="1">
    <location>
        <begin position="121"/>
        <end position="131"/>
    </location>
</feature>
<sequence>MRSSSTSSQSLQWVTETTEDERGKTSVTSFAVGDPPHSKIDKGDLKRKSGEKWEVWIQEYSDLPPQKRPSFAAEGGKRIPSHMRRNLPCEGLCNACGLCYARNLAKPGAAGKGTKGKHSPDGSGDASPSDAITFLPSEPPGAADQKTRRHTTAG</sequence>
<proteinExistence type="predicted"/>
<keyword evidence="3" id="KW-1185">Reference proteome</keyword>
<feature type="compositionally biased region" description="Basic and acidic residues" evidence="1">
    <location>
        <begin position="36"/>
        <end position="46"/>
    </location>
</feature>
<evidence type="ECO:0000313" key="3">
    <source>
        <dbReference type="Proteomes" id="UP000011083"/>
    </source>
</evidence>
<evidence type="ECO:0000256" key="1">
    <source>
        <dbReference type="SAM" id="MobiDB-lite"/>
    </source>
</evidence>
<dbReference type="EMBL" id="KB007974">
    <property type="protein sequence ID" value="ELR17622.1"/>
    <property type="molecule type" value="Genomic_DNA"/>
</dbReference>
<dbReference type="GeneID" id="14917945"/>
<feature type="region of interest" description="Disordered" evidence="1">
    <location>
        <begin position="107"/>
        <end position="154"/>
    </location>
</feature>
<feature type="compositionally biased region" description="Low complexity" evidence="1">
    <location>
        <begin position="1"/>
        <end position="10"/>
    </location>
</feature>
<dbReference type="KEGG" id="acan:ACA1_063860"/>
<name>L8GXG7_ACACF</name>
<feature type="region of interest" description="Disordered" evidence="1">
    <location>
        <begin position="1"/>
        <end position="46"/>
    </location>
</feature>
<reference evidence="2 3" key="1">
    <citation type="journal article" date="2013" name="Genome Biol.">
        <title>Genome of Acanthamoeba castellanii highlights extensive lateral gene transfer and early evolution of tyrosine kinase signaling.</title>
        <authorList>
            <person name="Clarke M."/>
            <person name="Lohan A.J."/>
            <person name="Liu B."/>
            <person name="Lagkouvardos I."/>
            <person name="Roy S."/>
            <person name="Zafar N."/>
            <person name="Bertelli C."/>
            <person name="Schilde C."/>
            <person name="Kianianmomeni A."/>
            <person name="Burglin T.R."/>
            <person name="Frech C."/>
            <person name="Turcotte B."/>
            <person name="Kopec K.O."/>
            <person name="Synnott J.M."/>
            <person name="Choo C."/>
            <person name="Paponov I."/>
            <person name="Finkler A."/>
            <person name="Soon Heng Tan C."/>
            <person name="Hutchins A.P."/>
            <person name="Weinmeier T."/>
            <person name="Rattei T."/>
            <person name="Chu J.S."/>
            <person name="Gimenez G."/>
            <person name="Irimia M."/>
            <person name="Rigden D.J."/>
            <person name="Fitzpatrick D.A."/>
            <person name="Lorenzo-Morales J."/>
            <person name="Bateman A."/>
            <person name="Chiu C.H."/>
            <person name="Tang P."/>
            <person name="Hegemann P."/>
            <person name="Fromm H."/>
            <person name="Raoult D."/>
            <person name="Greub G."/>
            <person name="Miranda-Saavedra D."/>
            <person name="Chen N."/>
            <person name="Nash P."/>
            <person name="Ginger M.L."/>
            <person name="Horn M."/>
            <person name="Schaap P."/>
            <person name="Caler L."/>
            <person name="Loftus B."/>
        </authorList>
    </citation>
    <scope>NUCLEOTIDE SEQUENCE [LARGE SCALE GENOMIC DNA]</scope>
    <source>
        <strain evidence="2 3">Neff</strain>
    </source>
</reference>
<dbReference type="Proteomes" id="UP000011083">
    <property type="component" value="Unassembled WGS sequence"/>
</dbReference>
<dbReference type="VEuPathDB" id="AmoebaDB:ACA1_063860"/>